<dbReference type="PROSITE" id="PS50893">
    <property type="entry name" value="ABC_TRANSPORTER_2"/>
    <property type="match status" value="1"/>
</dbReference>
<dbReference type="Gene3D" id="3.40.50.300">
    <property type="entry name" value="P-loop containing nucleotide triphosphate hydrolases"/>
    <property type="match status" value="1"/>
</dbReference>
<feature type="domain" description="ABC transporter" evidence="9">
    <location>
        <begin position="2"/>
        <end position="233"/>
    </location>
</feature>
<dbReference type="InterPro" id="IPR004606">
    <property type="entry name" value="Mop_domain"/>
</dbReference>
<accession>A0A1I5GSI1</accession>
<proteinExistence type="predicted"/>
<dbReference type="Pfam" id="PF03459">
    <property type="entry name" value="TOBE"/>
    <property type="match status" value="1"/>
</dbReference>
<keyword evidence="4" id="KW-0547">Nucleotide-binding</keyword>
<dbReference type="InterPro" id="IPR017871">
    <property type="entry name" value="ABC_transporter-like_CS"/>
</dbReference>
<keyword evidence="1" id="KW-0813">Transport</keyword>
<dbReference type="PROSITE" id="PS00211">
    <property type="entry name" value="ABC_TRANSPORTER_1"/>
    <property type="match status" value="1"/>
</dbReference>
<dbReference type="Proteomes" id="UP000470404">
    <property type="component" value="Unassembled WGS sequence"/>
</dbReference>
<reference evidence="12 13" key="1">
    <citation type="submission" date="2016-10" db="EMBL/GenBank/DDBJ databases">
        <authorList>
            <person name="de Groot N.N."/>
        </authorList>
    </citation>
    <scope>NUCLEOTIDE SEQUENCE [LARGE SCALE GENOMIC DNA]</scope>
    <source>
        <strain evidence="12 13">DSM 44637</strain>
    </source>
</reference>
<evidence type="ECO:0000256" key="8">
    <source>
        <dbReference type="PROSITE-ProRule" id="PRU01213"/>
    </source>
</evidence>
<evidence type="ECO:0000259" key="10">
    <source>
        <dbReference type="PROSITE" id="PS51866"/>
    </source>
</evidence>
<evidence type="ECO:0000256" key="3">
    <source>
        <dbReference type="ARBA" id="ARBA00022505"/>
    </source>
</evidence>
<dbReference type="SUPFAM" id="SSF50331">
    <property type="entry name" value="MOP-like"/>
    <property type="match status" value="1"/>
</dbReference>
<evidence type="ECO:0000313" key="12">
    <source>
        <dbReference type="EMBL" id="SFO38899.1"/>
    </source>
</evidence>
<dbReference type="EMBL" id="JAAGNC010000170">
    <property type="protein sequence ID" value="NEC60391.1"/>
    <property type="molecule type" value="Genomic_DNA"/>
</dbReference>
<evidence type="ECO:0000256" key="2">
    <source>
        <dbReference type="ARBA" id="ARBA00022475"/>
    </source>
</evidence>
<dbReference type="PANTHER" id="PTHR43514">
    <property type="entry name" value="ABC TRANSPORTER I FAMILY MEMBER 10"/>
    <property type="match status" value="1"/>
</dbReference>
<dbReference type="PROSITE" id="PS51866">
    <property type="entry name" value="MOP"/>
    <property type="match status" value="1"/>
</dbReference>
<sequence length="359" mass="36906">MTLSAKLALTRGEFSLDVEFTVPGGTVLALLGPNGSGKSTVLGSLAGLLPVTSADVTLADRRLAGNGVDLPPHDRRIGLLSQDALLFPHLSARDNVAFSPRSTGTGRTEARTIASRWLAEVDAAEFANRRPSQLSGGQQQRVAIARALASAPDLLLLDEPFAALDVDSAPAIRGLLRRVLRDGPTTVLVTHDPLDALALADHVAVMNGGRIVERGPTREVLAAPRTPFTARIAGLNLVSGVAVDDGLRTLSGDVVRGLLTPDTVVGEAAVAVFAPNAVAVYPHDGEHQGSPRNTTDAVVAALEPHGPVIRVRTEGSGWAHGLTADLTPAAVAELALEPGSAVALSVKAATVAVHPAAAS</sequence>
<dbReference type="STRING" id="112413.SAMN05421854_1011783"/>
<name>A0A1I5GSI1_9PSEU</name>
<dbReference type="InterPro" id="IPR005116">
    <property type="entry name" value="Transp-assoc_OB_typ1"/>
</dbReference>
<evidence type="ECO:0000256" key="1">
    <source>
        <dbReference type="ARBA" id="ARBA00022448"/>
    </source>
</evidence>
<gene>
    <name evidence="11" type="ORF">G3I59_33590</name>
    <name evidence="12" type="ORF">SAMN05421854_1011783</name>
</gene>
<evidence type="ECO:0000313" key="13">
    <source>
        <dbReference type="Proteomes" id="UP000199137"/>
    </source>
</evidence>
<evidence type="ECO:0000256" key="5">
    <source>
        <dbReference type="ARBA" id="ARBA00022840"/>
    </source>
</evidence>
<dbReference type="Proteomes" id="UP000199137">
    <property type="component" value="Unassembled WGS sequence"/>
</dbReference>
<dbReference type="InterPro" id="IPR027417">
    <property type="entry name" value="P-loop_NTPase"/>
</dbReference>
<dbReference type="GO" id="GO:0015689">
    <property type="term" value="P:molybdate ion transport"/>
    <property type="evidence" value="ECO:0007669"/>
    <property type="project" value="InterPro"/>
</dbReference>
<evidence type="ECO:0000256" key="4">
    <source>
        <dbReference type="ARBA" id="ARBA00022741"/>
    </source>
</evidence>
<dbReference type="EMBL" id="FOWC01000001">
    <property type="protein sequence ID" value="SFO38899.1"/>
    <property type="molecule type" value="Genomic_DNA"/>
</dbReference>
<keyword evidence="7" id="KW-0472">Membrane</keyword>
<evidence type="ECO:0000256" key="7">
    <source>
        <dbReference type="ARBA" id="ARBA00023136"/>
    </source>
</evidence>
<evidence type="ECO:0000313" key="11">
    <source>
        <dbReference type="EMBL" id="NEC60391.1"/>
    </source>
</evidence>
<dbReference type="InterPro" id="IPR003593">
    <property type="entry name" value="AAA+_ATPase"/>
</dbReference>
<dbReference type="SMART" id="SM00382">
    <property type="entry name" value="AAA"/>
    <property type="match status" value="1"/>
</dbReference>
<dbReference type="InterPro" id="IPR003439">
    <property type="entry name" value="ABC_transporter-like_ATP-bd"/>
</dbReference>
<evidence type="ECO:0000259" key="9">
    <source>
        <dbReference type="PROSITE" id="PS50893"/>
    </source>
</evidence>
<dbReference type="SUPFAM" id="SSF52540">
    <property type="entry name" value="P-loop containing nucleoside triphosphate hydrolases"/>
    <property type="match status" value="1"/>
</dbReference>
<dbReference type="InterPro" id="IPR050334">
    <property type="entry name" value="Molybdenum_import_ModC"/>
</dbReference>
<keyword evidence="5 12" id="KW-0067">ATP-binding</keyword>
<evidence type="ECO:0000256" key="6">
    <source>
        <dbReference type="ARBA" id="ARBA00022967"/>
    </source>
</evidence>
<dbReference type="AlphaFoldDB" id="A0A1I5GSI1"/>
<organism evidence="12 13">
    <name type="scientific">Amycolatopsis rubida</name>
    <dbReference type="NCBI Taxonomy" id="112413"/>
    <lineage>
        <taxon>Bacteria</taxon>
        <taxon>Bacillati</taxon>
        <taxon>Actinomycetota</taxon>
        <taxon>Actinomycetes</taxon>
        <taxon>Pseudonocardiales</taxon>
        <taxon>Pseudonocardiaceae</taxon>
        <taxon>Amycolatopsis</taxon>
    </lineage>
</organism>
<dbReference type="Gene3D" id="2.40.50.100">
    <property type="match status" value="1"/>
</dbReference>
<keyword evidence="6" id="KW-1278">Translocase</keyword>
<dbReference type="GO" id="GO:0005524">
    <property type="term" value="F:ATP binding"/>
    <property type="evidence" value="ECO:0007669"/>
    <property type="project" value="UniProtKB-KW"/>
</dbReference>
<protein>
    <submittedName>
        <fullName evidence="11">ABC transporter ATP-binding protein</fullName>
    </submittedName>
    <submittedName>
        <fullName evidence="12">Molybdate transport system ATP-binding protein</fullName>
    </submittedName>
</protein>
<reference evidence="11 14" key="2">
    <citation type="submission" date="2020-01" db="EMBL/GenBank/DDBJ databases">
        <title>Insect and environment-associated Actinomycetes.</title>
        <authorList>
            <person name="Currrie C."/>
            <person name="Chevrette M."/>
            <person name="Carlson C."/>
            <person name="Stubbendieck R."/>
            <person name="Wendt-Pienkowski E."/>
        </authorList>
    </citation>
    <scope>NUCLEOTIDE SEQUENCE [LARGE SCALE GENOMIC DNA]</scope>
    <source>
        <strain evidence="11 14">SID8386</strain>
    </source>
</reference>
<feature type="domain" description="Mop" evidence="10">
    <location>
        <begin position="288"/>
        <end position="355"/>
    </location>
</feature>
<keyword evidence="14" id="KW-1185">Reference proteome</keyword>
<dbReference type="GO" id="GO:0016887">
    <property type="term" value="F:ATP hydrolysis activity"/>
    <property type="evidence" value="ECO:0007669"/>
    <property type="project" value="InterPro"/>
</dbReference>
<keyword evidence="2" id="KW-1003">Cell membrane</keyword>
<dbReference type="PANTHER" id="PTHR43514:SF1">
    <property type="entry name" value="SULFATE_THIOSULFATE IMPORT ATP-BINDING PROTEIN CYSA"/>
    <property type="match status" value="1"/>
</dbReference>
<dbReference type="InterPro" id="IPR008995">
    <property type="entry name" value="Mo/tungstate-bd_C_term_dom"/>
</dbReference>
<evidence type="ECO:0000313" key="14">
    <source>
        <dbReference type="Proteomes" id="UP000470404"/>
    </source>
</evidence>
<dbReference type="Pfam" id="PF00005">
    <property type="entry name" value="ABC_tran"/>
    <property type="match status" value="1"/>
</dbReference>
<dbReference type="RefSeq" id="WP_067594755.1">
    <property type="nucleotide sequence ID" value="NZ_FOWC01000001.1"/>
</dbReference>
<dbReference type="OrthoDB" id="9112331at2"/>
<keyword evidence="3 8" id="KW-0500">Molybdenum</keyword>